<keyword evidence="4 9" id="KW-0119">Carbohydrate metabolism</keyword>
<evidence type="ECO:0000256" key="1">
    <source>
        <dbReference type="ARBA" id="ARBA00022729"/>
    </source>
</evidence>
<feature type="binding site" evidence="8">
    <location>
        <position position="415"/>
    </location>
    <ligand>
        <name>substrate</name>
    </ligand>
</feature>
<evidence type="ECO:0000256" key="8">
    <source>
        <dbReference type="PIRSR" id="PIRSR001100-2"/>
    </source>
</evidence>
<dbReference type="Proteomes" id="UP000027265">
    <property type="component" value="Unassembled WGS sequence"/>
</dbReference>
<keyword evidence="2 9" id="KW-0378">Hydrolase</keyword>
<dbReference type="AlphaFoldDB" id="A0A067P814"/>
<keyword evidence="1 9" id="KW-0732">Signal</keyword>
<dbReference type="EMBL" id="KL197754">
    <property type="protein sequence ID" value="KDQ50909.1"/>
    <property type="molecule type" value="Genomic_DNA"/>
</dbReference>
<name>A0A067P814_9AGAM</name>
<dbReference type="Pfam" id="PF00734">
    <property type="entry name" value="CBM_1"/>
    <property type="match status" value="1"/>
</dbReference>
<dbReference type="EC" id="3.2.1.-" evidence="9"/>
<keyword evidence="3 9" id="KW-0136">Cellulose degradation</keyword>
<dbReference type="Pfam" id="PF01341">
    <property type="entry name" value="Glyco_hydro_6"/>
    <property type="match status" value="1"/>
</dbReference>
<dbReference type="SUPFAM" id="SSF51989">
    <property type="entry name" value="Glycosyl hydrolases family 6, cellulases"/>
    <property type="match status" value="1"/>
</dbReference>
<evidence type="ECO:0000256" key="9">
    <source>
        <dbReference type="RuleBase" id="RU361186"/>
    </source>
</evidence>
<feature type="signal peptide" evidence="9">
    <location>
        <begin position="1"/>
        <end position="20"/>
    </location>
</feature>
<dbReference type="SUPFAM" id="SSF57180">
    <property type="entry name" value="Cellulose-binding domain"/>
    <property type="match status" value="1"/>
</dbReference>
<dbReference type="SMART" id="SM00236">
    <property type="entry name" value="fCBD"/>
    <property type="match status" value="1"/>
</dbReference>
<sequence length="466" mass="48916">MFKFAALLALASVVPSLVNAQASLYGQCDGIGWTGATTCVAGATCQELNSYYSQCLPSVTTSTTHASTTSSSTTSHSTSSTSTSSSSNPSSGVSSTSSSSSAAPSGTSSTGNPYIGYQVYLSPYYAAEVTAAAANIADATTKANALSVADIPTFTWFDTAAKVPTLGTYLANAQALQTSSGQNQLVQIVVYDLPDRDCAAGWSDGEFTIANNGVANYEAYIDSIVAQVKQYPDVRVVAIIEPFSLANLVTNLNIQKCANAEAAYLQCVTYAIEQLNTVGVYMYLDAGNAGWLGWPADLSPAATLFSTLYKNASSPEYFRGLATDVGNYDAYNTSSPDPITSGNPNYDELLYITALAPLLEQQGFSAYFIVDQGRSGVQDIRNAWGDWCNVKGAGFGMRPTTNTGSPLVDAIVWVKPGGESDGTSNSSSPRYDSSCALSDADTPAPEAGTWFQEYFTTLVTKANPAF</sequence>
<dbReference type="GO" id="GO:0030248">
    <property type="term" value="F:cellulose binding"/>
    <property type="evidence" value="ECO:0007669"/>
    <property type="project" value="InterPro"/>
</dbReference>
<comment type="similarity">
    <text evidence="9">Belongs to the glycosyl hydrolase family 6.</text>
</comment>
<evidence type="ECO:0000313" key="13">
    <source>
        <dbReference type="Proteomes" id="UP000027265"/>
    </source>
</evidence>
<feature type="domain" description="CBM1" evidence="11">
    <location>
        <begin position="20"/>
        <end position="56"/>
    </location>
</feature>
<accession>A0A067P814</accession>
<evidence type="ECO:0000256" key="5">
    <source>
        <dbReference type="ARBA" id="ARBA00023295"/>
    </source>
</evidence>
<evidence type="ECO:0000256" key="3">
    <source>
        <dbReference type="ARBA" id="ARBA00023001"/>
    </source>
</evidence>
<dbReference type="PANTHER" id="PTHR34876">
    <property type="match status" value="1"/>
</dbReference>
<dbReference type="GO" id="GO:0004553">
    <property type="term" value="F:hydrolase activity, hydrolyzing O-glycosyl compounds"/>
    <property type="evidence" value="ECO:0007669"/>
    <property type="project" value="InterPro"/>
</dbReference>
<feature type="binding site" evidence="8">
    <location>
        <position position="387"/>
    </location>
    <ligand>
        <name>substrate</name>
    </ligand>
</feature>
<protein>
    <recommendedName>
        <fullName evidence="9">Glucanase</fullName>
        <ecNumber evidence="9">3.2.1.-</ecNumber>
    </recommendedName>
</protein>
<feature type="binding site" evidence="8">
    <location>
        <position position="327"/>
    </location>
    <ligand>
        <name>substrate</name>
    </ligand>
</feature>
<feature type="binding site" evidence="8">
    <location>
        <position position="291"/>
    </location>
    <ligand>
        <name>substrate</name>
    </ligand>
</feature>
<feature type="binding site" evidence="8">
    <location>
        <position position="419"/>
    </location>
    <ligand>
        <name>substrate</name>
    </ligand>
</feature>
<reference evidence="13" key="1">
    <citation type="journal article" date="2014" name="Proc. Natl. Acad. Sci. U.S.A.">
        <title>Extensive sampling of basidiomycete genomes demonstrates inadequacy of the white-rot/brown-rot paradigm for wood decay fungi.</title>
        <authorList>
            <person name="Riley R."/>
            <person name="Salamov A.A."/>
            <person name="Brown D.W."/>
            <person name="Nagy L.G."/>
            <person name="Floudas D."/>
            <person name="Held B.W."/>
            <person name="Levasseur A."/>
            <person name="Lombard V."/>
            <person name="Morin E."/>
            <person name="Otillar R."/>
            <person name="Lindquist E.A."/>
            <person name="Sun H."/>
            <person name="LaButti K.M."/>
            <person name="Schmutz J."/>
            <person name="Jabbour D."/>
            <person name="Luo H."/>
            <person name="Baker S.E."/>
            <person name="Pisabarro A.G."/>
            <person name="Walton J.D."/>
            <person name="Blanchette R.A."/>
            <person name="Henrissat B."/>
            <person name="Martin F."/>
            <person name="Cullen D."/>
            <person name="Hibbett D.S."/>
            <person name="Grigoriev I.V."/>
        </authorList>
    </citation>
    <scope>NUCLEOTIDE SEQUENCE [LARGE SCALE GENOMIC DNA]</scope>
    <source>
        <strain evidence="13">MUCL 33604</strain>
    </source>
</reference>
<evidence type="ECO:0000313" key="12">
    <source>
        <dbReference type="EMBL" id="KDQ50909.1"/>
    </source>
</evidence>
<evidence type="ECO:0000256" key="10">
    <source>
        <dbReference type="SAM" id="MobiDB-lite"/>
    </source>
</evidence>
<dbReference type="PROSITE" id="PS51164">
    <property type="entry name" value="CBM1_2"/>
    <property type="match status" value="1"/>
</dbReference>
<dbReference type="STRING" id="933084.A0A067P814"/>
<dbReference type="PANTHER" id="PTHR34876:SF4">
    <property type="entry name" value="1,4-BETA-D-GLUCAN CELLOBIOHYDROLASE C-RELATED"/>
    <property type="match status" value="1"/>
</dbReference>
<feature type="binding site" evidence="8">
    <location>
        <position position="156"/>
    </location>
    <ligand>
        <name>substrate</name>
    </ligand>
</feature>
<dbReference type="GO" id="GO:0030245">
    <property type="term" value="P:cellulose catabolic process"/>
    <property type="evidence" value="ECO:0007669"/>
    <property type="project" value="UniProtKB-KW"/>
</dbReference>
<dbReference type="InterPro" id="IPR036434">
    <property type="entry name" value="Beta_cellobiohydrolase_sf"/>
</dbReference>
<feature type="compositionally biased region" description="Polar residues" evidence="10">
    <location>
        <begin position="421"/>
        <end position="431"/>
    </location>
</feature>
<keyword evidence="5 9" id="KW-0326">Glycosidase</keyword>
<feature type="chain" id="PRO_5005103591" description="Glucanase" evidence="9">
    <location>
        <begin position="21"/>
        <end position="466"/>
    </location>
</feature>
<organism evidence="12 13">
    <name type="scientific">Jaapia argillacea MUCL 33604</name>
    <dbReference type="NCBI Taxonomy" id="933084"/>
    <lineage>
        <taxon>Eukaryota</taxon>
        <taxon>Fungi</taxon>
        <taxon>Dikarya</taxon>
        <taxon>Basidiomycota</taxon>
        <taxon>Agaricomycotina</taxon>
        <taxon>Agaricomycetes</taxon>
        <taxon>Agaricomycetidae</taxon>
        <taxon>Jaapiales</taxon>
        <taxon>Jaapiaceae</taxon>
        <taxon>Jaapia</taxon>
    </lineage>
</organism>
<evidence type="ECO:0000256" key="2">
    <source>
        <dbReference type="ARBA" id="ARBA00022801"/>
    </source>
</evidence>
<feature type="region of interest" description="Disordered" evidence="10">
    <location>
        <begin position="418"/>
        <end position="442"/>
    </location>
</feature>
<dbReference type="InterPro" id="IPR035971">
    <property type="entry name" value="CBD_sf"/>
</dbReference>
<feature type="binding site" evidence="8">
    <location>
        <position position="158"/>
    </location>
    <ligand>
        <name>substrate</name>
    </ligand>
</feature>
<evidence type="ECO:0000256" key="4">
    <source>
        <dbReference type="ARBA" id="ARBA00023277"/>
    </source>
</evidence>
<dbReference type="PRINTS" id="PR00733">
    <property type="entry name" value="GLHYDRLASE6"/>
</dbReference>
<dbReference type="HOGENOM" id="CLU_015488_0_0_1"/>
<feature type="active site" description="Proton acceptor" evidence="7">
    <location>
        <position position="421"/>
    </location>
</feature>
<dbReference type="Gene3D" id="3.20.20.40">
    <property type="entry name" value="1, 4-beta cellobiohydrolase"/>
    <property type="match status" value="1"/>
</dbReference>
<evidence type="ECO:0000259" key="11">
    <source>
        <dbReference type="PROSITE" id="PS51164"/>
    </source>
</evidence>
<keyword evidence="13" id="KW-1185">Reference proteome</keyword>
<dbReference type="GO" id="GO:0005576">
    <property type="term" value="C:extracellular region"/>
    <property type="evidence" value="ECO:0007669"/>
    <property type="project" value="InterPro"/>
</dbReference>
<dbReference type="InterPro" id="IPR000254">
    <property type="entry name" value="CBD"/>
</dbReference>
<evidence type="ECO:0000256" key="6">
    <source>
        <dbReference type="ARBA" id="ARBA00023326"/>
    </source>
</evidence>
<gene>
    <name evidence="12" type="ORF">JAAARDRAFT_51062</name>
</gene>
<dbReference type="FunFam" id="3.20.20.40:FF:000001">
    <property type="entry name" value="Glucanase"/>
    <property type="match status" value="1"/>
</dbReference>
<keyword evidence="6 9" id="KW-0624">Polysaccharide degradation</keyword>
<evidence type="ECO:0000256" key="7">
    <source>
        <dbReference type="PIRSR" id="PIRSR001100-1"/>
    </source>
</evidence>
<dbReference type="PIRSF" id="PIRSF001100">
    <property type="entry name" value="Beta_cellobiohydrolase"/>
    <property type="match status" value="1"/>
</dbReference>
<dbReference type="OrthoDB" id="64893at2759"/>
<dbReference type="InParanoid" id="A0A067P814"/>
<feature type="region of interest" description="Disordered" evidence="10">
    <location>
        <begin position="65"/>
        <end position="109"/>
    </location>
</feature>
<dbReference type="InterPro" id="IPR016288">
    <property type="entry name" value="Beta_cellobiohydrolase"/>
</dbReference>
<proteinExistence type="inferred from homology"/>